<evidence type="ECO:0000259" key="2">
    <source>
        <dbReference type="Pfam" id="PF00535"/>
    </source>
</evidence>
<keyword evidence="4" id="KW-0808">Transferase</keyword>
<name>A0A151A5T6_9STAP</name>
<dbReference type="Gene3D" id="3.90.550.10">
    <property type="entry name" value="Spore Coat Polysaccharide Biosynthesis Protein SpsA, Chain A"/>
    <property type="match status" value="1"/>
</dbReference>
<dbReference type="Pfam" id="PF22181">
    <property type="entry name" value="TarS_linker"/>
    <property type="match status" value="1"/>
</dbReference>
<sequence>MKKVSVIMPTYNNEACIRRSIESVINQTMNKQDYELIIVDDCSTDNTLNIAQEYALQHNELIRVKQLNVNSGSASIPRNTGLELSEGEYVFFLDSDDYLHKKTLKDLYNYGIKHNSDLIIGKYGVEGKGRSVPKAIFENGNVPQANIIKNSMFYALSVLKMFRKKVITDHNIKFRVDAKTAEDQLFTVKFLMNSSNYAIKTDVDYYVVVNDFENRTHLTSSHSTGREYFATIREIYKAIYNSTVYTDMATRDEFAGKYTTRLFRHGRNKNFALSKMEYNDKLEWLEHYSAMLSELPRSMDNYVTQSFNIKLEAIRQNDLLAVMLADKLL</sequence>
<evidence type="ECO:0000256" key="1">
    <source>
        <dbReference type="ARBA" id="ARBA00006739"/>
    </source>
</evidence>
<dbReference type="AlphaFoldDB" id="A0A151A5T6"/>
<feature type="domain" description="Glycosyltransferase 2-like" evidence="2">
    <location>
        <begin position="5"/>
        <end position="167"/>
    </location>
</feature>
<organism evidence="4 5">
    <name type="scientific">Staphylococcus kloosii</name>
    <dbReference type="NCBI Taxonomy" id="29384"/>
    <lineage>
        <taxon>Bacteria</taxon>
        <taxon>Bacillati</taxon>
        <taxon>Bacillota</taxon>
        <taxon>Bacilli</taxon>
        <taxon>Bacillales</taxon>
        <taxon>Staphylococcaceae</taxon>
        <taxon>Staphylococcus</taxon>
    </lineage>
</organism>
<dbReference type="RefSeq" id="WP_061854880.1">
    <property type="nucleotide sequence ID" value="NZ_LUGM01000002.1"/>
</dbReference>
<gene>
    <name evidence="4" type="ORF">A0131_07995</name>
</gene>
<evidence type="ECO:0000313" key="4">
    <source>
        <dbReference type="EMBL" id="KYH14716.1"/>
    </source>
</evidence>
<protein>
    <submittedName>
        <fullName evidence="4">Glycosyl transferase family A</fullName>
    </submittedName>
</protein>
<comment type="caution">
    <text evidence="4">The sequence shown here is derived from an EMBL/GenBank/DDBJ whole genome shotgun (WGS) entry which is preliminary data.</text>
</comment>
<evidence type="ECO:0000313" key="5">
    <source>
        <dbReference type="Proteomes" id="UP000075418"/>
    </source>
</evidence>
<accession>A0A151A5T6</accession>
<feature type="domain" description="TarS/TarP linker" evidence="3">
    <location>
        <begin position="226"/>
        <end position="322"/>
    </location>
</feature>
<evidence type="ECO:0000259" key="3">
    <source>
        <dbReference type="Pfam" id="PF22181"/>
    </source>
</evidence>
<reference evidence="4 5" key="1">
    <citation type="submission" date="2016-02" db="EMBL/GenBank/DDBJ databases">
        <title>Draft genome sequence of hydrocarbon degrading Staphylococcus saprophyticus Strain CNV2, isolated from crude-oil contaminated soil from Noonmati Oil Refinery, Guwahati, Assam, India.</title>
        <authorList>
            <person name="Mukherjee A."/>
            <person name="Chettri B."/>
            <person name="Langpoklakpam J."/>
            <person name="Singh A.K."/>
            <person name="Chattopadhyay D.J."/>
        </authorList>
    </citation>
    <scope>NUCLEOTIDE SEQUENCE [LARGE SCALE GENOMIC DNA]</scope>
    <source>
        <strain evidence="4 5">CNV2</strain>
    </source>
</reference>
<proteinExistence type="inferred from homology"/>
<dbReference type="EMBL" id="LUGM01000002">
    <property type="protein sequence ID" value="KYH14716.1"/>
    <property type="molecule type" value="Genomic_DNA"/>
</dbReference>
<dbReference type="PANTHER" id="PTHR22916">
    <property type="entry name" value="GLYCOSYLTRANSFERASE"/>
    <property type="match status" value="1"/>
</dbReference>
<dbReference type="Proteomes" id="UP000075418">
    <property type="component" value="Unassembled WGS sequence"/>
</dbReference>
<dbReference type="InterPro" id="IPR001173">
    <property type="entry name" value="Glyco_trans_2-like"/>
</dbReference>
<dbReference type="Pfam" id="PF00535">
    <property type="entry name" value="Glycos_transf_2"/>
    <property type="match status" value="1"/>
</dbReference>
<dbReference type="GO" id="GO:0016758">
    <property type="term" value="F:hexosyltransferase activity"/>
    <property type="evidence" value="ECO:0007669"/>
    <property type="project" value="UniProtKB-ARBA"/>
</dbReference>
<dbReference type="PANTHER" id="PTHR22916:SF3">
    <property type="entry name" value="UDP-GLCNAC:BETAGAL BETA-1,3-N-ACETYLGLUCOSAMINYLTRANSFERASE-LIKE PROTEIN 1"/>
    <property type="match status" value="1"/>
</dbReference>
<dbReference type="InterPro" id="IPR029044">
    <property type="entry name" value="Nucleotide-diphossugar_trans"/>
</dbReference>
<dbReference type="InterPro" id="IPR054028">
    <property type="entry name" value="TarS/TarP_linker"/>
</dbReference>
<dbReference type="CDD" id="cd00761">
    <property type="entry name" value="Glyco_tranf_GTA_type"/>
    <property type="match status" value="1"/>
</dbReference>
<comment type="similarity">
    <text evidence="1">Belongs to the glycosyltransferase 2 family.</text>
</comment>
<dbReference type="SUPFAM" id="SSF53448">
    <property type="entry name" value="Nucleotide-diphospho-sugar transferases"/>
    <property type="match status" value="1"/>
</dbReference>